<protein>
    <submittedName>
        <fullName evidence="1">Uncharacterized protein</fullName>
    </submittedName>
</protein>
<comment type="caution">
    <text evidence="1">The sequence shown here is derived from an EMBL/GenBank/DDBJ whole genome shotgun (WGS) entry which is preliminary data.</text>
</comment>
<accession>A0A7J8YLR3</accession>
<dbReference type="AlphaFoldDB" id="A0A7J8YLR3"/>
<sequence length="65" mass="7205">MVKALKEETMVSTIALSTRIEELKRELTLCSVVMGKGVSSASLSYEDVLKPKDFVGTASRLMRLR</sequence>
<evidence type="ECO:0000313" key="2">
    <source>
        <dbReference type="Proteomes" id="UP000593577"/>
    </source>
</evidence>
<name>A0A7J8YLR3_GOSAI</name>
<keyword evidence="2" id="KW-1185">Reference proteome</keyword>
<reference evidence="1 2" key="1">
    <citation type="journal article" date="2019" name="Genome Biol. Evol.">
        <title>Insights into the evolution of the New World diploid cottons (Gossypium, subgenus Houzingenia) based on genome sequencing.</title>
        <authorList>
            <person name="Grover C.E."/>
            <person name="Arick M.A. 2nd"/>
            <person name="Thrash A."/>
            <person name="Conover J.L."/>
            <person name="Sanders W.S."/>
            <person name="Peterson D.G."/>
            <person name="Frelichowski J.E."/>
            <person name="Scheffler J.A."/>
            <person name="Scheffler B.E."/>
            <person name="Wendel J.F."/>
        </authorList>
    </citation>
    <scope>NUCLEOTIDE SEQUENCE [LARGE SCALE GENOMIC DNA]</scope>
    <source>
        <strain evidence="1">185</strain>
        <tissue evidence="1">Leaf</tissue>
    </source>
</reference>
<gene>
    <name evidence="1" type="ORF">Goari_005607</name>
</gene>
<organism evidence="1 2">
    <name type="scientific">Gossypium aridum</name>
    <name type="common">American cotton</name>
    <name type="synonym">Erioxylum aridum</name>
    <dbReference type="NCBI Taxonomy" id="34290"/>
    <lineage>
        <taxon>Eukaryota</taxon>
        <taxon>Viridiplantae</taxon>
        <taxon>Streptophyta</taxon>
        <taxon>Embryophyta</taxon>
        <taxon>Tracheophyta</taxon>
        <taxon>Spermatophyta</taxon>
        <taxon>Magnoliopsida</taxon>
        <taxon>eudicotyledons</taxon>
        <taxon>Gunneridae</taxon>
        <taxon>Pentapetalae</taxon>
        <taxon>rosids</taxon>
        <taxon>malvids</taxon>
        <taxon>Malvales</taxon>
        <taxon>Malvaceae</taxon>
        <taxon>Malvoideae</taxon>
        <taxon>Gossypium</taxon>
    </lineage>
</organism>
<proteinExistence type="predicted"/>
<evidence type="ECO:0000313" key="1">
    <source>
        <dbReference type="EMBL" id="MBA0700302.1"/>
    </source>
</evidence>
<dbReference type="Proteomes" id="UP000593577">
    <property type="component" value="Unassembled WGS sequence"/>
</dbReference>
<dbReference type="EMBL" id="JABFAA010000046">
    <property type="protein sequence ID" value="MBA0700302.1"/>
    <property type="molecule type" value="Genomic_DNA"/>
</dbReference>